<reference evidence="2" key="1">
    <citation type="journal article" date="2021" name="PeerJ">
        <title>Extensive microbial diversity within the chicken gut microbiome revealed by metagenomics and culture.</title>
        <authorList>
            <person name="Gilroy R."/>
            <person name="Ravi A."/>
            <person name="Getino M."/>
            <person name="Pursley I."/>
            <person name="Horton D.L."/>
            <person name="Alikhan N.F."/>
            <person name="Baker D."/>
            <person name="Gharbi K."/>
            <person name="Hall N."/>
            <person name="Watson M."/>
            <person name="Adriaenssens E.M."/>
            <person name="Foster-Nyarko E."/>
            <person name="Jarju S."/>
            <person name="Secka A."/>
            <person name="Antonio M."/>
            <person name="Oren A."/>
            <person name="Chaudhuri R.R."/>
            <person name="La Ragione R."/>
            <person name="Hildebrand F."/>
            <person name="Pallen M.J."/>
        </authorList>
    </citation>
    <scope>NUCLEOTIDE SEQUENCE</scope>
    <source>
        <strain evidence="2">ChiSxjej3B15-572</strain>
    </source>
</reference>
<reference evidence="2" key="2">
    <citation type="submission" date="2021-04" db="EMBL/GenBank/DDBJ databases">
        <authorList>
            <person name="Gilroy R."/>
        </authorList>
    </citation>
    <scope>NUCLEOTIDE SEQUENCE</scope>
    <source>
        <strain evidence="2">ChiSxjej3B15-572</strain>
    </source>
</reference>
<dbReference type="InterPro" id="IPR016979">
    <property type="entry name" value="DUF2129"/>
</dbReference>
<evidence type="ECO:0000313" key="3">
    <source>
        <dbReference type="Proteomes" id="UP000824231"/>
    </source>
</evidence>
<name>A0A9D2ALN2_9LACO</name>
<evidence type="ECO:0000313" key="2">
    <source>
        <dbReference type="EMBL" id="HIX35960.1"/>
    </source>
</evidence>
<keyword evidence="1" id="KW-0963">Cytoplasm</keyword>
<sequence>MGDFAITKRKGLIVYFRSRRVARTIAHLGHLLYVSQHDHYLVLYVNERDAQEVRQKILAMKAVRKVVDSRLADLDPTVSDLESTGIYKKHDEDENK</sequence>
<comment type="caution">
    <text evidence="2">The sequence shown here is derived from an EMBL/GenBank/DDBJ whole genome shotgun (WGS) entry which is preliminary data.</text>
</comment>
<dbReference type="Proteomes" id="UP000824231">
    <property type="component" value="Unassembled WGS sequence"/>
</dbReference>
<dbReference type="EMBL" id="DXFH01000025">
    <property type="protein sequence ID" value="HIX35960.1"/>
    <property type="molecule type" value="Genomic_DNA"/>
</dbReference>
<dbReference type="Pfam" id="PF09902">
    <property type="entry name" value="DUF2129"/>
    <property type="match status" value="1"/>
</dbReference>
<dbReference type="AlphaFoldDB" id="A0A9D2ALN2"/>
<proteinExistence type="predicted"/>
<gene>
    <name evidence="2" type="ORF">H9856_06180</name>
</gene>
<evidence type="ECO:0000256" key="1">
    <source>
        <dbReference type="ARBA" id="ARBA00022490"/>
    </source>
</evidence>
<organism evidence="2 3">
    <name type="scientific">Candidatus Limosilactobacillus merdigallinarum</name>
    <dbReference type="NCBI Taxonomy" id="2838652"/>
    <lineage>
        <taxon>Bacteria</taxon>
        <taxon>Bacillati</taxon>
        <taxon>Bacillota</taxon>
        <taxon>Bacilli</taxon>
        <taxon>Lactobacillales</taxon>
        <taxon>Lactobacillaceae</taxon>
        <taxon>Limosilactobacillus</taxon>
    </lineage>
</organism>
<protein>
    <submittedName>
        <fullName evidence="2">YlbG family protein</fullName>
    </submittedName>
</protein>
<accession>A0A9D2ALN2</accession>